<dbReference type="RefSeq" id="WP_378307595.1">
    <property type="nucleotide sequence ID" value="NZ_JBHTJA010000212.1"/>
</dbReference>
<dbReference type="Proteomes" id="UP001596972">
    <property type="component" value="Unassembled WGS sequence"/>
</dbReference>
<dbReference type="EMBL" id="JBHTJA010000212">
    <property type="protein sequence ID" value="MFD0906070.1"/>
    <property type="molecule type" value="Genomic_DNA"/>
</dbReference>
<comment type="caution">
    <text evidence="1">The sequence shown here is derived from an EMBL/GenBank/DDBJ whole genome shotgun (WGS) entry which is preliminary data.</text>
</comment>
<organism evidence="1 2">
    <name type="scientific">Actinomadura sediminis</name>
    <dbReference type="NCBI Taxonomy" id="1038904"/>
    <lineage>
        <taxon>Bacteria</taxon>
        <taxon>Bacillati</taxon>
        <taxon>Actinomycetota</taxon>
        <taxon>Actinomycetes</taxon>
        <taxon>Streptosporangiales</taxon>
        <taxon>Thermomonosporaceae</taxon>
        <taxon>Actinomadura</taxon>
    </lineage>
</organism>
<evidence type="ECO:0000313" key="2">
    <source>
        <dbReference type="Proteomes" id="UP001596972"/>
    </source>
</evidence>
<gene>
    <name evidence="1" type="ORF">ACFQ11_37245</name>
</gene>
<sequence length="143" mass="15339">MRESTMPLGRRVSKDVAELHEADRRLAAGYAERLAAANEAERALREAQGGAATPAELQELTAAFDVALTEALAAAEAAERAAMGPKAYATDAQDAKAQRAAEIAARKARATASVRPWTDEVDRLRTAREAHRLSFRTRPTAAV</sequence>
<accession>A0ABW3F1R5</accession>
<name>A0ABW3F1R5_9ACTN</name>
<protein>
    <submittedName>
        <fullName evidence="1">Plectin</fullName>
    </submittedName>
</protein>
<keyword evidence="2" id="KW-1185">Reference proteome</keyword>
<evidence type="ECO:0000313" key="1">
    <source>
        <dbReference type="EMBL" id="MFD0906070.1"/>
    </source>
</evidence>
<reference evidence="2" key="1">
    <citation type="journal article" date="2019" name="Int. J. Syst. Evol. Microbiol.">
        <title>The Global Catalogue of Microorganisms (GCM) 10K type strain sequencing project: providing services to taxonomists for standard genome sequencing and annotation.</title>
        <authorList>
            <consortium name="The Broad Institute Genomics Platform"/>
            <consortium name="The Broad Institute Genome Sequencing Center for Infectious Disease"/>
            <person name="Wu L."/>
            <person name="Ma J."/>
        </authorList>
    </citation>
    <scope>NUCLEOTIDE SEQUENCE [LARGE SCALE GENOMIC DNA]</scope>
    <source>
        <strain evidence="2">JCM 31202</strain>
    </source>
</reference>
<proteinExistence type="predicted"/>